<keyword evidence="1" id="KW-0812">Transmembrane</keyword>
<proteinExistence type="predicted"/>
<evidence type="ECO:0000313" key="2">
    <source>
        <dbReference type="EMBL" id="GFC93354.1"/>
    </source>
</evidence>
<evidence type="ECO:0008006" key="3">
    <source>
        <dbReference type="Google" id="ProtNLM"/>
    </source>
</evidence>
<gene>
    <name evidence="2" type="ORF">Tci_865324</name>
</gene>
<comment type="caution">
    <text evidence="2">The sequence shown here is derived from an EMBL/GenBank/DDBJ whole genome shotgun (WGS) entry which is preliminary data.</text>
</comment>
<keyword evidence="1" id="KW-1133">Transmembrane helix</keyword>
<feature type="transmembrane region" description="Helical" evidence="1">
    <location>
        <begin position="47"/>
        <end position="65"/>
    </location>
</feature>
<keyword evidence="1" id="KW-0472">Membrane</keyword>
<dbReference type="AlphaFoldDB" id="A0A699S7C2"/>
<sequence>MVANDCGGISGVGCGDDDGMTRMVVRYVGEGGDDVYDVVEMKMMVKMGWLMVEVMMVGMVMRMAWE</sequence>
<name>A0A699S7C2_TANCI</name>
<dbReference type="EMBL" id="BKCJ011142780">
    <property type="protein sequence ID" value="GFC93354.1"/>
    <property type="molecule type" value="Genomic_DNA"/>
</dbReference>
<organism evidence="2">
    <name type="scientific">Tanacetum cinerariifolium</name>
    <name type="common">Dalmatian daisy</name>
    <name type="synonym">Chrysanthemum cinerariifolium</name>
    <dbReference type="NCBI Taxonomy" id="118510"/>
    <lineage>
        <taxon>Eukaryota</taxon>
        <taxon>Viridiplantae</taxon>
        <taxon>Streptophyta</taxon>
        <taxon>Embryophyta</taxon>
        <taxon>Tracheophyta</taxon>
        <taxon>Spermatophyta</taxon>
        <taxon>Magnoliopsida</taxon>
        <taxon>eudicotyledons</taxon>
        <taxon>Gunneridae</taxon>
        <taxon>Pentapetalae</taxon>
        <taxon>asterids</taxon>
        <taxon>campanulids</taxon>
        <taxon>Asterales</taxon>
        <taxon>Asteraceae</taxon>
        <taxon>Asteroideae</taxon>
        <taxon>Anthemideae</taxon>
        <taxon>Anthemidinae</taxon>
        <taxon>Tanacetum</taxon>
    </lineage>
</organism>
<reference evidence="2" key="1">
    <citation type="journal article" date="2019" name="Sci. Rep.">
        <title>Draft genome of Tanacetum cinerariifolium, the natural source of mosquito coil.</title>
        <authorList>
            <person name="Yamashiro T."/>
            <person name="Shiraishi A."/>
            <person name="Satake H."/>
            <person name="Nakayama K."/>
        </authorList>
    </citation>
    <scope>NUCLEOTIDE SEQUENCE</scope>
</reference>
<accession>A0A699S7C2</accession>
<protein>
    <recommendedName>
        <fullName evidence="3">Transmembrane protein</fullName>
    </recommendedName>
</protein>
<evidence type="ECO:0000256" key="1">
    <source>
        <dbReference type="SAM" id="Phobius"/>
    </source>
</evidence>